<protein>
    <submittedName>
        <fullName evidence="1">Uncharacterized protein</fullName>
    </submittedName>
</protein>
<accession>A0A645EDK8</accession>
<reference evidence="1" key="1">
    <citation type="submission" date="2019-08" db="EMBL/GenBank/DDBJ databases">
        <authorList>
            <person name="Kucharzyk K."/>
            <person name="Murdoch R.W."/>
            <person name="Higgins S."/>
            <person name="Loffler F."/>
        </authorList>
    </citation>
    <scope>NUCLEOTIDE SEQUENCE</scope>
</reference>
<dbReference type="AlphaFoldDB" id="A0A645EDK8"/>
<proteinExistence type="predicted"/>
<organism evidence="1">
    <name type="scientific">bioreactor metagenome</name>
    <dbReference type="NCBI Taxonomy" id="1076179"/>
    <lineage>
        <taxon>unclassified sequences</taxon>
        <taxon>metagenomes</taxon>
        <taxon>ecological metagenomes</taxon>
    </lineage>
</organism>
<evidence type="ECO:0000313" key="1">
    <source>
        <dbReference type="EMBL" id="MPN00088.1"/>
    </source>
</evidence>
<dbReference type="EMBL" id="VSSQ01046136">
    <property type="protein sequence ID" value="MPN00088.1"/>
    <property type="molecule type" value="Genomic_DNA"/>
</dbReference>
<name>A0A645EDK8_9ZZZZ</name>
<comment type="caution">
    <text evidence="1">The sequence shown here is derived from an EMBL/GenBank/DDBJ whole genome shotgun (WGS) entry which is preliminary data.</text>
</comment>
<gene>
    <name evidence="1" type="ORF">SDC9_147282</name>
</gene>
<sequence length="72" mass="7995">MNTPYLYSFGSKRFPPGSHRRFVPLILLGKALVQMDRTLFVASLHITLGEETVVLVFRVIAGEGKIAQPVLP</sequence>